<dbReference type="NCBIfam" id="TIGR00755">
    <property type="entry name" value="ksgA"/>
    <property type="match status" value="1"/>
</dbReference>
<reference evidence="10" key="2">
    <citation type="journal article" date="2021" name="PeerJ">
        <title>Extensive microbial diversity within the chicken gut microbiome revealed by metagenomics and culture.</title>
        <authorList>
            <person name="Gilroy R."/>
            <person name="Ravi A."/>
            <person name="Getino M."/>
            <person name="Pursley I."/>
            <person name="Horton D.L."/>
            <person name="Alikhan N.F."/>
            <person name="Baker D."/>
            <person name="Gharbi K."/>
            <person name="Hall N."/>
            <person name="Watson M."/>
            <person name="Adriaenssens E.M."/>
            <person name="Foster-Nyarko E."/>
            <person name="Jarju S."/>
            <person name="Secka A."/>
            <person name="Antonio M."/>
            <person name="Oren A."/>
            <person name="Chaudhuri R.R."/>
            <person name="La Ragione R."/>
            <person name="Hildebrand F."/>
            <person name="Pallen M.J."/>
        </authorList>
    </citation>
    <scope>NUCLEOTIDE SEQUENCE</scope>
    <source>
        <strain evidence="10">ChiGjej3B3-7149</strain>
    </source>
</reference>
<accession>A0A9D1DM04</accession>
<comment type="catalytic activity">
    <reaction evidence="7">
        <text>adenosine(1518)/adenosine(1519) in 16S rRNA + 4 S-adenosyl-L-methionine = N(6)-dimethyladenosine(1518)/N(6)-dimethyladenosine(1519) in 16S rRNA + 4 S-adenosyl-L-homocysteine + 4 H(+)</text>
        <dbReference type="Rhea" id="RHEA:19609"/>
        <dbReference type="Rhea" id="RHEA-COMP:10232"/>
        <dbReference type="Rhea" id="RHEA-COMP:10233"/>
        <dbReference type="ChEBI" id="CHEBI:15378"/>
        <dbReference type="ChEBI" id="CHEBI:57856"/>
        <dbReference type="ChEBI" id="CHEBI:59789"/>
        <dbReference type="ChEBI" id="CHEBI:74411"/>
        <dbReference type="ChEBI" id="CHEBI:74493"/>
        <dbReference type="EC" id="2.1.1.182"/>
    </reaction>
</comment>
<feature type="binding site" evidence="7 8">
    <location>
        <position position="27"/>
    </location>
    <ligand>
        <name>S-adenosyl-L-methionine</name>
        <dbReference type="ChEBI" id="CHEBI:59789"/>
    </ligand>
</feature>
<dbReference type="InterPro" id="IPR020596">
    <property type="entry name" value="rRNA_Ade_Mease_Trfase_CS"/>
</dbReference>
<name>A0A9D1DM04_9FIRM</name>
<keyword evidence="5 7" id="KW-0949">S-adenosyl-L-methionine</keyword>
<dbReference type="GO" id="GO:0005829">
    <property type="term" value="C:cytosol"/>
    <property type="evidence" value="ECO:0007669"/>
    <property type="project" value="TreeGrafter"/>
</dbReference>
<evidence type="ECO:0000313" key="11">
    <source>
        <dbReference type="Proteomes" id="UP000824238"/>
    </source>
</evidence>
<dbReference type="HAMAP" id="MF_00607">
    <property type="entry name" value="16SrRNA_methyltr_A"/>
    <property type="match status" value="1"/>
</dbReference>
<evidence type="ECO:0000256" key="8">
    <source>
        <dbReference type="PROSITE-ProRule" id="PRU01026"/>
    </source>
</evidence>
<keyword evidence="3 7" id="KW-0489">Methyltransferase</keyword>
<evidence type="ECO:0000313" key="10">
    <source>
        <dbReference type="EMBL" id="HIR55258.1"/>
    </source>
</evidence>
<dbReference type="CDD" id="cd02440">
    <property type="entry name" value="AdoMet_MTases"/>
    <property type="match status" value="1"/>
</dbReference>
<dbReference type="FunFam" id="1.10.8.100:FF:000001">
    <property type="entry name" value="Ribosomal RNA small subunit methyltransferase A"/>
    <property type="match status" value="1"/>
</dbReference>
<feature type="binding site" evidence="7 8">
    <location>
        <position position="126"/>
    </location>
    <ligand>
        <name>S-adenosyl-L-methionine</name>
        <dbReference type="ChEBI" id="CHEBI:59789"/>
    </ligand>
</feature>
<dbReference type="PROSITE" id="PS01131">
    <property type="entry name" value="RRNA_A_DIMETH"/>
    <property type="match status" value="1"/>
</dbReference>
<evidence type="ECO:0000256" key="2">
    <source>
        <dbReference type="ARBA" id="ARBA00022552"/>
    </source>
</evidence>
<comment type="subcellular location">
    <subcellularLocation>
        <location evidence="7">Cytoplasm</location>
    </subcellularLocation>
</comment>
<evidence type="ECO:0000256" key="3">
    <source>
        <dbReference type="ARBA" id="ARBA00022603"/>
    </source>
</evidence>
<reference evidence="10" key="1">
    <citation type="submission" date="2020-10" db="EMBL/GenBank/DDBJ databases">
        <authorList>
            <person name="Gilroy R."/>
        </authorList>
    </citation>
    <scope>NUCLEOTIDE SEQUENCE</scope>
    <source>
        <strain evidence="10">ChiGjej3B3-7149</strain>
    </source>
</reference>
<evidence type="ECO:0000256" key="4">
    <source>
        <dbReference type="ARBA" id="ARBA00022679"/>
    </source>
</evidence>
<dbReference type="GO" id="GO:0052908">
    <property type="term" value="F:16S rRNA (adenine(1518)-N(6)/adenine(1519)-N(6))-dimethyltransferase activity"/>
    <property type="evidence" value="ECO:0007669"/>
    <property type="project" value="UniProtKB-EC"/>
</dbReference>
<feature type="binding site" evidence="7 8">
    <location>
        <position position="56"/>
    </location>
    <ligand>
        <name>S-adenosyl-L-methionine</name>
        <dbReference type="ChEBI" id="CHEBI:59789"/>
    </ligand>
</feature>
<dbReference type="AlphaFoldDB" id="A0A9D1DM04"/>
<comment type="function">
    <text evidence="7">Specifically dimethylates two adjacent adenosines (A1518 and A1519) in the loop of a conserved hairpin near the 3'-end of 16S rRNA in the 30S particle. May play a critical role in biogenesis of 30S subunits.</text>
</comment>
<dbReference type="PROSITE" id="PS51689">
    <property type="entry name" value="SAM_RNA_A_N6_MT"/>
    <property type="match status" value="1"/>
</dbReference>
<keyword evidence="6 7" id="KW-0694">RNA-binding</keyword>
<dbReference type="EC" id="2.1.1.182" evidence="7"/>
<comment type="similarity">
    <text evidence="7">Belongs to the class I-like SAM-binding methyltransferase superfamily. rRNA adenine N(6)-methyltransferase family. RsmA subfamily.</text>
</comment>
<evidence type="ECO:0000256" key="6">
    <source>
        <dbReference type="ARBA" id="ARBA00022884"/>
    </source>
</evidence>
<dbReference type="InterPro" id="IPR011530">
    <property type="entry name" value="rRNA_adenine_dimethylase"/>
</dbReference>
<evidence type="ECO:0000259" key="9">
    <source>
        <dbReference type="SMART" id="SM00650"/>
    </source>
</evidence>
<dbReference type="Gene3D" id="3.40.50.150">
    <property type="entry name" value="Vaccinia Virus protein VP39"/>
    <property type="match status" value="1"/>
</dbReference>
<proteinExistence type="inferred from homology"/>
<keyword evidence="1 7" id="KW-0963">Cytoplasm</keyword>
<dbReference type="Proteomes" id="UP000824238">
    <property type="component" value="Unassembled WGS sequence"/>
</dbReference>
<dbReference type="InterPro" id="IPR023165">
    <property type="entry name" value="rRNA_Ade_diMease-like_C"/>
</dbReference>
<dbReference type="FunFam" id="3.40.50.150:FF:000023">
    <property type="entry name" value="Ribosomal RNA small subunit methyltransferase A"/>
    <property type="match status" value="1"/>
</dbReference>
<sequence>MRLTSPSDIKELMDRHGVRFSRSLGQNFLIEPSVPRRIAEAGCEGGPEGLAVLEIGPGVGCLTAELAQRAERVAAVELDRALLPVLAETLAGYPNAEVVPGDALKLDLPALLRERFPGMRCRVCANLPYNVTTPLLAKFIDAGIFEAITVMIQREVALRLAAAPGTSDYGAFSVYLGWHCEAERLFDVPPECFMPRPKVTSSVVRLSPRPAPPCPVRDEALMFRCVKAAFAQRRKTLRNALGSGLGEYGPLAPAALERAGIDPGARGETLSAADFARLADALGDILTETLQKH</sequence>
<dbReference type="SMART" id="SM00650">
    <property type="entry name" value="rADc"/>
    <property type="match status" value="1"/>
</dbReference>
<feature type="binding site" evidence="7 8">
    <location>
        <position position="77"/>
    </location>
    <ligand>
        <name>S-adenosyl-L-methionine</name>
        <dbReference type="ChEBI" id="CHEBI:59789"/>
    </ligand>
</feature>
<dbReference type="PANTHER" id="PTHR11727:SF7">
    <property type="entry name" value="DIMETHYLADENOSINE TRANSFERASE-RELATED"/>
    <property type="match status" value="1"/>
</dbReference>
<keyword evidence="2 7" id="KW-0698">rRNA processing</keyword>
<feature type="domain" description="Ribosomal RNA adenine methylase transferase N-terminal" evidence="9">
    <location>
        <begin position="34"/>
        <end position="210"/>
    </location>
</feature>
<dbReference type="Gene3D" id="1.10.8.100">
    <property type="entry name" value="Ribosomal RNA adenine dimethylase-like, domain 2"/>
    <property type="match status" value="1"/>
</dbReference>
<dbReference type="Pfam" id="PF00398">
    <property type="entry name" value="RrnaAD"/>
    <property type="match status" value="1"/>
</dbReference>
<gene>
    <name evidence="7 10" type="primary">rsmA</name>
    <name evidence="7" type="synonym">ksgA</name>
    <name evidence="10" type="ORF">IAD36_06690</name>
</gene>
<comment type="caution">
    <text evidence="10">The sequence shown here is derived from an EMBL/GenBank/DDBJ whole genome shotgun (WGS) entry which is preliminary data.</text>
</comment>
<feature type="binding site" evidence="7 8">
    <location>
        <position position="102"/>
    </location>
    <ligand>
        <name>S-adenosyl-L-methionine</name>
        <dbReference type="ChEBI" id="CHEBI:59789"/>
    </ligand>
</feature>
<feature type="binding site" evidence="7 8">
    <location>
        <position position="29"/>
    </location>
    <ligand>
        <name>S-adenosyl-L-methionine</name>
        <dbReference type="ChEBI" id="CHEBI:59789"/>
    </ligand>
</feature>
<organism evidence="10 11">
    <name type="scientific">Candidatus Scatomorpha intestinigallinarum</name>
    <dbReference type="NCBI Taxonomy" id="2840923"/>
    <lineage>
        <taxon>Bacteria</taxon>
        <taxon>Bacillati</taxon>
        <taxon>Bacillota</taxon>
        <taxon>Clostridia</taxon>
        <taxon>Eubacteriales</taxon>
        <taxon>Candidatus Scatomorpha</taxon>
    </lineage>
</organism>
<dbReference type="EMBL" id="DVHH01000160">
    <property type="protein sequence ID" value="HIR55258.1"/>
    <property type="molecule type" value="Genomic_DNA"/>
</dbReference>
<evidence type="ECO:0000256" key="5">
    <source>
        <dbReference type="ARBA" id="ARBA00022691"/>
    </source>
</evidence>
<evidence type="ECO:0000256" key="7">
    <source>
        <dbReference type="HAMAP-Rule" id="MF_00607"/>
    </source>
</evidence>
<dbReference type="InterPro" id="IPR020598">
    <property type="entry name" value="rRNA_Ade_methylase_Trfase_N"/>
</dbReference>
<evidence type="ECO:0000256" key="1">
    <source>
        <dbReference type="ARBA" id="ARBA00022490"/>
    </source>
</evidence>
<dbReference type="PANTHER" id="PTHR11727">
    <property type="entry name" value="DIMETHYLADENOSINE TRANSFERASE"/>
    <property type="match status" value="1"/>
</dbReference>
<protein>
    <recommendedName>
        <fullName evidence="7">Ribosomal RNA small subunit methyltransferase A</fullName>
        <ecNumber evidence="7">2.1.1.182</ecNumber>
    </recommendedName>
    <alternativeName>
        <fullName evidence="7">16S rRNA (adenine(1518)-N(6)/adenine(1519)-N(6))-dimethyltransferase</fullName>
    </alternativeName>
    <alternativeName>
        <fullName evidence="7">16S rRNA dimethyladenosine transferase</fullName>
    </alternativeName>
    <alternativeName>
        <fullName evidence="7">16S rRNA dimethylase</fullName>
    </alternativeName>
    <alternativeName>
        <fullName evidence="7">S-adenosylmethionine-6-N', N'-adenosyl(rRNA) dimethyltransferase</fullName>
    </alternativeName>
</protein>
<dbReference type="InterPro" id="IPR029063">
    <property type="entry name" value="SAM-dependent_MTases_sf"/>
</dbReference>
<keyword evidence="4 7" id="KW-0808">Transferase</keyword>
<dbReference type="SUPFAM" id="SSF53335">
    <property type="entry name" value="S-adenosyl-L-methionine-dependent methyltransferases"/>
    <property type="match status" value="1"/>
</dbReference>
<dbReference type="InterPro" id="IPR001737">
    <property type="entry name" value="KsgA/Erm"/>
</dbReference>
<dbReference type="GO" id="GO:0003723">
    <property type="term" value="F:RNA binding"/>
    <property type="evidence" value="ECO:0007669"/>
    <property type="project" value="UniProtKB-UniRule"/>
</dbReference>